<gene>
    <name evidence="1" type="ORF">HMPREF0201_04097</name>
</gene>
<evidence type="ECO:0000313" key="1">
    <source>
        <dbReference type="EMBL" id="EPF13903.1"/>
    </source>
</evidence>
<proteinExistence type="predicted"/>
<sequence length="41" mass="4707">MCEAKEARIRRSRLWRTAALKNAALNASYAPRRLHGGQRQV</sequence>
<protein>
    <submittedName>
        <fullName evidence="1">Uncharacterized protein</fullName>
    </submittedName>
</protein>
<evidence type="ECO:0000313" key="2">
    <source>
        <dbReference type="Proteomes" id="UP000014585"/>
    </source>
</evidence>
<dbReference type="AlphaFoldDB" id="S3IJ65"/>
<reference evidence="1 2" key="1">
    <citation type="submission" date="2013-04" db="EMBL/GenBank/DDBJ databases">
        <authorList>
            <person name="Weinstock G."/>
            <person name="Sodergren E."/>
            <person name="Lobos E.A."/>
            <person name="Fulton L."/>
            <person name="Fulton R."/>
            <person name="Courtney L."/>
            <person name="Fronick C."/>
            <person name="O'Laughlin M."/>
            <person name="Godfrey J."/>
            <person name="Wilson R.M."/>
            <person name="Miner T."/>
            <person name="Farmer C."/>
            <person name="Delehaunty K."/>
            <person name="Cordes M."/>
            <person name="Minx P."/>
            <person name="Tomlinson C."/>
            <person name="Chen J."/>
            <person name="Wollam A."/>
            <person name="Pepin K.H."/>
            <person name="Palsikar V.B."/>
            <person name="Zhang X."/>
            <person name="Suruliraj S."/>
            <person name="Perna N.T."/>
            <person name="Plunkett G."/>
            <person name="Warren W."/>
            <person name="Mitreva M."/>
            <person name="Mardis E.R."/>
            <person name="Wilson R.K."/>
        </authorList>
    </citation>
    <scope>NUCLEOTIDE SEQUENCE [LARGE SCALE GENOMIC DNA]</scope>
    <source>
        <strain evidence="1 2">DSM 4568</strain>
    </source>
</reference>
<name>S3IJ65_9ENTR</name>
<dbReference type="HOGENOM" id="CLU_3267534_0_0_6"/>
<organism evidence="1 2">
    <name type="scientific">Cedecea davisae DSM 4568</name>
    <dbReference type="NCBI Taxonomy" id="566551"/>
    <lineage>
        <taxon>Bacteria</taxon>
        <taxon>Pseudomonadati</taxon>
        <taxon>Pseudomonadota</taxon>
        <taxon>Gammaproteobacteria</taxon>
        <taxon>Enterobacterales</taxon>
        <taxon>Enterobacteriaceae</taxon>
        <taxon>Cedecea</taxon>
    </lineage>
</organism>
<accession>S3IJ65</accession>
<comment type="caution">
    <text evidence="1">The sequence shown here is derived from an EMBL/GenBank/DDBJ whole genome shotgun (WGS) entry which is preliminary data.</text>
</comment>
<dbReference type="Proteomes" id="UP000014585">
    <property type="component" value="Unassembled WGS sequence"/>
</dbReference>
<dbReference type="EMBL" id="ATDT01000033">
    <property type="protein sequence ID" value="EPF13903.1"/>
    <property type="molecule type" value="Genomic_DNA"/>
</dbReference>
<dbReference type="STRING" id="566551.HMPREF0201_04097"/>